<dbReference type="SUPFAM" id="SSF56112">
    <property type="entry name" value="Protein kinase-like (PK-like)"/>
    <property type="match status" value="1"/>
</dbReference>
<keyword evidence="5" id="KW-1185">Reference proteome</keyword>
<dbReference type="InterPro" id="IPR050065">
    <property type="entry name" value="GlmU-like"/>
</dbReference>
<sequence>MNIIEVALLVKKQFLTLKALYNNSNSTQRELASITGLSLGSVNSAVRSLRACHYIADGTVTEEGVEALQPYKVCNAVILAAGLSSRFAPISYEKPKGLLCVRGDVLIERQIEQLQRAGIKDITVVVGYKKEQFFYLQKKYGVSIVVNDEYVLRNNNSSLWAVRDRLSNTYVCSSDDYFASNPFEKYVWKAYYAAQYAAGPTKEWCLTADSEGRITDVNIGGSDSWYMLGHAYFDRAFSRSFIHILADEYDSPETADELWEGIYKKHLNVLDMDLKPYQDGIINEFDSLDELEGFDPHFLQNVDSEIFDNIMSVLGCGKDEIREMYPLKQGLTNLSCHFATDKGEFVYRHPGDGTDRIIDRAEEVKVQKIASKLHLDKTFIYEDPLKGWKISAFIPNCKNLDPHNEAQIQEAMKMARKLHDSGESINRVFNFYDEAKNYERLLRECGPIEIKGYGGMAQKVERLEQFVERDNAPHCLCHVDFLGANFLVGKNDDISLIDWEYAGMGDYAIDFGTFCVCCQLDDEQIEFALEAYFGRTPTDEERRHNLAHIQLAGWCWYLWGLYMESVDSPIGEWLYIYYKYAQGFLDRTLKMYEEA</sequence>
<evidence type="ECO:0000313" key="4">
    <source>
        <dbReference type="EMBL" id="RBP99006.1"/>
    </source>
</evidence>
<organism evidence="4 5">
    <name type="scientific">Bifidobacterium xylocopae</name>
    <dbReference type="NCBI Taxonomy" id="2493119"/>
    <lineage>
        <taxon>Bacteria</taxon>
        <taxon>Bacillati</taxon>
        <taxon>Actinomycetota</taxon>
        <taxon>Actinomycetes</taxon>
        <taxon>Bifidobacteriales</taxon>
        <taxon>Bifidobacteriaceae</taxon>
        <taxon>Bifidobacterium</taxon>
    </lineage>
</organism>
<dbReference type="OrthoDB" id="179763at2"/>
<gene>
    <name evidence="4" type="ORF">CRD59_05920</name>
</gene>
<evidence type="ECO:0000256" key="1">
    <source>
        <dbReference type="ARBA" id="ARBA00022679"/>
    </source>
</evidence>
<feature type="domain" description="MobA-like NTP transferase" evidence="3">
    <location>
        <begin position="76"/>
        <end position="193"/>
    </location>
</feature>
<dbReference type="CDD" id="cd02523">
    <property type="entry name" value="PC_cytidylyltransferase"/>
    <property type="match status" value="1"/>
</dbReference>
<reference evidence="4 5" key="1">
    <citation type="submission" date="2017-10" db="EMBL/GenBank/DDBJ databases">
        <title>Bifidobacterium xylocopum sp. nov. and Bifidobacterium aemilianum sp. nov., from the carpenter bee (Xylocopa violacea) digestive tract.</title>
        <authorList>
            <person name="Alberoni D."/>
            <person name="Baffoni L."/>
            <person name="Di Gioia D."/>
            <person name="Gaggia F."/>
            <person name="Biavati B."/>
        </authorList>
    </citation>
    <scope>NUCLEOTIDE SEQUENCE [LARGE SCALE GENOMIC DNA]</scope>
    <source>
        <strain evidence="4 5">XV2</strain>
    </source>
</reference>
<dbReference type="Gene3D" id="3.90.1200.10">
    <property type="match status" value="1"/>
</dbReference>
<dbReference type="Pfam" id="PF12804">
    <property type="entry name" value="NTP_transf_3"/>
    <property type="match status" value="1"/>
</dbReference>
<evidence type="ECO:0000256" key="2">
    <source>
        <dbReference type="ARBA" id="ARBA00022695"/>
    </source>
</evidence>
<dbReference type="SUPFAM" id="SSF53448">
    <property type="entry name" value="Nucleotide-diphospho-sugar transferases"/>
    <property type="match status" value="1"/>
</dbReference>
<dbReference type="PANTHER" id="PTHR43584:SF5">
    <property type="entry name" value="PROTEIN LICC"/>
    <property type="match status" value="1"/>
</dbReference>
<dbReference type="RefSeq" id="WP_113853768.1">
    <property type="nucleotide sequence ID" value="NZ_PDCH01000012.1"/>
</dbReference>
<evidence type="ECO:0000259" key="3">
    <source>
        <dbReference type="Pfam" id="PF12804"/>
    </source>
</evidence>
<dbReference type="SUPFAM" id="SSF46785">
    <property type="entry name" value="Winged helix' DNA-binding domain"/>
    <property type="match status" value="1"/>
</dbReference>
<dbReference type="PANTHER" id="PTHR43584">
    <property type="entry name" value="NUCLEOTIDYL TRANSFERASE"/>
    <property type="match status" value="1"/>
</dbReference>
<keyword evidence="1" id="KW-0808">Transferase</keyword>
<dbReference type="InterPro" id="IPR029044">
    <property type="entry name" value="Nucleotide-diphossugar_trans"/>
</dbReference>
<dbReference type="CDD" id="cd05151">
    <property type="entry name" value="ChoK-like"/>
    <property type="match status" value="1"/>
</dbReference>
<dbReference type="Gene3D" id="3.30.200.20">
    <property type="entry name" value="Phosphorylase Kinase, domain 1"/>
    <property type="match status" value="1"/>
</dbReference>
<dbReference type="Pfam" id="PF01633">
    <property type="entry name" value="Choline_kinase"/>
    <property type="match status" value="1"/>
</dbReference>
<dbReference type="InterPro" id="IPR036390">
    <property type="entry name" value="WH_DNA-bd_sf"/>
</dbReference>
<dbReference type="InterPro" id="IPR025877">
    <property type="entry name" value="MobA-like_NTP_Trfase"/>
</dbReference>
<evidence type="ECO:0000313" key="5">
    <source>
        <dbReference type="Proteomes" id="UP000252345"/>
    </source>
</evidence>
<dbReference type="Gene3D" id="3.90.550.10">
    <property type="entry name" value="Spore Coat Polysaccharide Biosynthesis Protein SpsA, Chain A"/>
    <property type="match status" value="1"/>
</dbReference>
<dbReference type="Pfam" id="PF13412">
    <property type="entry name" value="HTH_24"/>
    <property type="match status" value="1"/>
</dbReference>
<name>A0A366KB99_9BIFI</name>
<dbReference type="InterPro" id="IPR011009">
    <property type="entry name" value="Kinase-like_dom_sf"/>
</dbReference>
<proteinExistence type="predicted"/>
<dbReference type="EMBL" id="PDCH01000012">
    <property type="protein sequence ID" value="RBP99006.1"/>
    <property type="molecule type" value="Genomic_DNA"/>
</dbReference>
<dbReference type="GO" id="GO:0016779">
    <property type="term" value="F:nucleotidyltransferase activity"/>
    <property type="evidence" value="ECO:0007669"/>
    <property type="project" value="UniProtKB-KW"/>
</dbReference>
<dbReference type="Proteomes" id="UP000252345">
    <property type="component" value="Unassembled WGS sequence"/>
</dbReference>
<comment type="caution">
    <text evidence="4">The sequence shown here is derived from an EMBL/GenBank/DDBJ whole genome shotgun (WGS) entry which is preliminary data.</text>
</comment>
<accession>A0A366KB99</accession>
<protein>
    <submittedName>
        <fullName evidence="4">MarR family transcriptional regulator</fullName>
    </submittedName>
</protein>
<keyword evidence="2" id="KW-0548">Nucleotidyltransferase</keyword>
<dbReference type="AlphaFoldDB" id="A0A366KB99"/>